<feature type="chain" id="PRO_5025347036" evidence="1">
    <location>
        <begin position="16"/>
        <end position="71"/>
    </location>
</feature>
<protein>
    <submittedName>
        <fullName evidence="2">Uncharacterized protein</fullName>
    </submittedName>
</protein>
<proteinExistence type="predicted"/>
<dbReference type="AlphaFoldDB" id="A0A6A6WV41"/>
<keyword evidence="1" id="KW-0732">Signal</keyword>
<dbReference type="Proteomes" id="UP000799757">
    <property type="component" value="Unassembled WGS sequence"/>
</dbReference>
<sequence length="71" mass="8079">MVCAAFLCLTTPVFPQTLPIISTDVASAGSFQAENKKTDAKFVSQRVNLVYWDNTEYVRIYEAISRFCFYV</sequence>
<feature type="signal peptide" evidence="1">
    <location>
        <begin position="1"/>
        <end position="15"/>
    </location>
</feature>
<keyword evidence="3" id="KW-1185">Reference proteome</keyword>
<name>A0A6A6WV41_9PLEO</name>
<gene>
    <name evidence="2" type="ORF">K505DRAFT_329434</name>
</gene>
<organism evidence="2 3">
    <name type="scientific">Melanomma pulvis-pyrius CBS 109.77</name>
    <dbReference type="NCBI Taxonomy" id="1314802"/>
    <lineage>
        <taxon>Eukaryota</taxon>
        <taxon>Fungi</taxon>
        <taxon>Dikarya</taxon>
        <taxon>Ascomycota</taxon>
        <taxon>Pezizomycotina</taxon>
        <taxon>Dothideomycetes</taxon>
        <taxon>Pleosporomycetidae</taxon>
        <taxon>Pleosporales</taxon>
        <taxon>Melanommataceae</taxon>
        <taxon>Melanomma</taxon>
    </lineage>
</organism>
<evidence type="ECO:0000256" key="1">
    <source>
        <dbReference type="SAM" id="SignalP"/>
    </source>
</evidence>
<reference evidence="2" key="1">
    <citation type="journal article" date="2020" name="Stud. Mycol.">
        <title>101 Dothideomycetes genomes: a test case for predicting lifestyles and emergence of pathogens.</title>
        <authorList>
            <person name="Haridas S."/>
            <person name="Albert R."/>
            <person name="Binder M."/>
            <person name="Bloem J."/>
            <person name="Labutti K."/>
            <person name="Salamov A."/>
            <person name="Andreopoulos B."/>
            <person name="Baker S."/>
            <person name="Barry K."/>
            <person name="Bills G."/>
            <person name="Bluhm B."/>
            <person name="Cannon C."/>
            <person name="Castanera R."/>
            <person name="Culley D."/>
            <person name="Daum C."/>
            <person name="Ezra D."/>
            <person name="Gonzalez J."/>
            <person name="Henrissat B."/>
            <person name="Kuo A."/>
            <person name="Liang C."/>
            <person name="Lipzen A."/>
            <person name="Lutzoni F."/>
            <person name="Magnuson J."/>
            <person name="Mondo S."/>
            <person name="Nolan M."/>
            <person name="Ohm R."/>
            <person name="Pangilinan J."/>
            <person name="Park H.-J."/>
            <person name="Ramirez L."/>
            <person name="Alfaro M."/>
            <person name="Sun H."/>
            <person name="Tritt A."/>
            <person name="Yoshinaga Y."/>
            <person name="Zwiers L.-H."/>
            <person name="Turgeon B."/>
            <person name="Goodwin S."/>
            <person name="Spatafora J."/>
            <person name="Crous P."/>
            <person name="Grigoriev I."/>
        </authorList>
    </citation>
    <scope>NUCLEOTIDE SEQUENCE</scope>
    <source>
        <strain evidence="2">CBS 109.77</strain>
    </source>
</reference>
<evidence type="ECO:0000313" key="3">
    <source>
        <dbReference type="Proteomes" id="UP000799757"/>
    </source>
</evidence>
<dbReference type="EMBL" id="MU002281">
    <property type="protein sequence ID" value="KAF2787774.1"/>
    <property type="molecule type" value="Genomic_DNA"/>
</dbReference>
<evidence type="ECO:0000313" key="2">
    <source>
        <dbReference type="EMBL" id="KAF2787774.1"/>
    </source>
</evidence>
<accession>A0A6A6WV41</accession>